<dbReference type="Gene3D" id="3.40.50.1820">
    <property type="entry name" value="alpha/beta hydrolase"/>
    <property type="match status" value="1"/>
</dbReference>
<name>A0A5B7ZY64_9BACT</name>
<comment type="similarity">
    <text evidence="1 3">Belongs to the type-B carboxylesterase/lipase family.</text>
</comment>
<dbReference type="Pfam" id="PF00135">
    <property type="entry name" value="COesterase"/>
    <property type="match status" value="1"/>
</dbReference>
<dbReference type="EC" id="3.1.1.-" evidence="3"/>
<dbReference type="InterPro" id="IPR050309">
    <property type="entry name" value="Type-B_Carboxylest/Lipase"/>
</dbReference>
<keyword evidence="6" id="KW-1185">Reference proteome</keyword>
<dbReference type="PROSITE" id="PS00122">
    <property type="entry name" value="CARBOXYLESTERASE_B_1"/>
    <property type="match status" value="1"/>
</dbReference>
<dbReference type="InterPro" id="IPR002018">
    <property type="entry name" value="CarbesteraseB"/>
</dbReference>
<dbReference type="AlphaFoldDB" id="A0A5B7ZY64"/>
<evidence type="ECO:0000256" key="1">
    <source>
        <dbReference type="ARBA" id="ARBA00005964"/>
    </source>
</evidence>
<dbReference type="InterPro" id="IPR019826">
    <property type="entry name" value="Carboxylesterase_B_AS"/>
</dbReference>
<dbReference type="GO" id="GO:0016787">
    <property type="term" value="F:hydrolase activity"/>
    <property type="evidence" value="ECO:0007669"/>
    <property type="project" value="UniProtKB-KW"/>
</dbReference>
<dbReference type="InterPro" id="IPR029058">
    <property type="entry name" value="AB_hydrolase_fold"/>
</dbReference>
<feature type="domain" description="Carboxylesterase type B" evidence="4">
    <location>
        <begin position="53"/>
        <end position="502"/>
    </location>
</feature>
<keyword evidence="2 3" id="KW-0378">Hydrolase</keyword>
<evidence type="ECO:0000256" key="3">
    <source>
        <dbReference type="RuleBase" id="RU361235"/>
    </source>
</evidence>
<dbReference type="RefSeq" id="WP_139515137.1">
    <property type="nucleotide sequence ID" value="NZ_CP040896.1"/>
</dbReference>
<reference evidence="5 6" key="1">
    <citation type="submission" date="2019-06" db="EMBL/GenBank/DDBJ databases">
        <authorList>
            <person name="Srinivasan S."/>
        </authorList>
    </citation>
    <scope>NUCLEOTIDE SEQUENCE [LARGE SCALE GENOMIC DNA]</scope>
    <source>
        <strain evidence="5 6">17J68-5</strain>
    </source>
</reference>
<dbReference type="Proteomes" id="UP000305398">
    <property type="component" value="Chromosome"/>
</dbReference>
<evidence type="ECO:0000256" key="2">
    <source>
        <dbReference type="ARBA" id="ARBA00022801"/>
    </source>
</evidence>
<dbReference type="PANTHER" id="PTHR11559">
    <property type="entry name" value="CARBOXYLESTERASE"/>
    <property type="match status" value="1"/>
</dbReference>
<accession>A0A5B7ZY64</accession>
<organism evidence="5 6">
    <name type="scientific">Hymenobacter jejuensis</name>
    <dbReference type="NCBI Taxonomy" id="2502781"/>
    <lineage>
        <taxon>Bacteria</taxon>
        <taxon>Pseudomonadati</taxon>
        <taxon>Bacteroidota</taxon>
        <taxon>Cytophagia</taxon>
        <taxon>Cytophagales</taxon>
        <taxon>Hymenobacteraceae</taxon>
        <taxon>Hymenobacter</taxon>
    </lineage>
</organism>
<protein>
    <recommendedName>
        <fullName evidence="3">Carboxylic ester hydrolase</fullName>
        <ecNumber evidence="3">3.1.1.-</ecNumber>
    </recommendedName>
</protein>
<gene>
    <name evidence="5" type="ORF">FHG12_07465</name>
</gene>
<dbReference type="OrthoDB" id="9775851at2"/>
<sequence length="531" mass="57303">MTKSGSERKSYELISGLTKASGLFMLLLLAAPIATRPCAAQALRKPPSVAVTAPVVQTQHGRLQGVSEGGMRIFRGIAYAEAPVGGWRFRSPQPVQPWQGVRLASAFGPKAAQVAGGAVQGEENCLTLNVWAPATAAANSRKPVVVWVHGGAFTGGSGSDFNGAVFAQRDDIVTVSINYRLGSLGFLYLGEALGREYRESSNCGLLDAIAALRWVHQNISAFGGDPARVTVMGESAGAKLVSAVLVAPAAQGLFQQVILESGAVQSIRDTLTAATVTRRLLEELHLPADQARQLLTLPTATLLQAQAKIASGPGGLQLFGPVLDGKTLPTPPLDYLSQPNRTPVRVLMGTNREEAGLFINMWPTLTSPNREVLTALFGKNDSHVWQAYTAAQARQAPEQAWLSVLTDYLYRLATYRMAQTLADTKHPVWLYRFDYQDNEGQRPVHARELGYVWNSLPGTPASASSAKTEGQQLAEQMHTQWVQFIRTGSPSAVWPRYTASRQIMVFDSVSRALPLTSPYEDPAFPVQGFVL</sequence>
<dbReference type="KEGG" id="hyj:FHG12_07465"/>
<evidence type="ECO:0000313" key="5">
    <source>
        <dbReference type="EMBL" id="QDA59958.1"/>
    </source>
</evidence>
<dbReference type="SUPFAM" id="SSF53474">
    <property type="entry name" value="alpha/beta-Hydrolases"/>
    <property type="match status" value="1"/>
</dbReference>
<proteinExistence type="inferred from homology"/>
<dbReference type="EMBL" id="CP040896">
    <property type="protein sequence ID" value="QDA59958.1"/>
    <property type="molecule type" value="Genomic_DNA"/>
</dbReference>
<evidence type="ECO:0000313" key="6">
    <source>
        <dbReference type="Proteomes" id="UP000305398"/>
    </source>
</evidence>
<evidence type="ECO:0000259" key="4">
    <source>
        <dbReference type="Pfam" id="PF00135"/>
    </source>
</evidence>